<organism evidence="2 3">
    <name type="scientific">Pantoea dispersa</name>
    <dbReference type="NCBI Taxonomy" id="59814"/>
    <lineage>
        <taxon>Bacteria</taxon>
        <taxon>Pseudomonadati</taxon>
        <taxon>Pseudomonadota</taxon>
        <taxon>Gammaproteobacteria</taxon>
        <taxon>Enterobacterales</taxon>
        <taxon>Erwiniaceae</taxon>
        <taxon>Pantoea</taxon>
    </lineage>
</organism>
<evidence type="ECO:0000259" key="1">
    <source>
        <dbReference type="Pfam" id="PF13088"/>
    </source>
</evidence>
<dbReference type="InterPro" id="IPR036278">
    <property type="entry name" value="Sialidase_sf"/>
</dbReference>
<reference evidence="2 3" key="1">
    <citation type="journal article" date="2016" name="Front. Microbiol.">
        <title>Genomic Resource of Rice Seed Associated Bacteria.</title>
        <authorList>
            <person name="Midha S."/>
            <person name="Bansal K."/>
            <person name="Sharma S."/>
            <person name="Kumar N."/>
            <person name="Patil P.P."/>
            <person name="Chaudhry V."/>
            <person name="Patil P.B."/>
        </authorList>
    </citation>
    <scope>NUCLEOTIDE SEQUENCE [LARGE SCALE GENOMIC DNA]</scope>
    <source>
        <strain evidence="2 3">SA3</strain>
    </source>
</reference>
<dbReference type="GO" id="GO:0016787">
    <property type="term" value="F:hydrolase activity"/>
    <property type="evidence" value="ECO:0007669"/>
    <property type="project" value="UniProtKB-KW"/>
</dbReference>
<protein>
    <submittedName>
        <fullName evidence="2">Glycosyl hydrolase</fullName>
    </submittedName>
</protein>
<dbReference type="Proteomes" id="UP000071979">
    <property type="component" value="Unassembled WGS sequence"/>
</dbReference>
<dbReference type="PANTHER" id="PTHR43752:SF2">
    <property type="entry name" value="BNR_ASP-BOX REPEAT FAMILY PROTEIN"/>
    <property type="match status" value="1"/>
</dbReference>
<accession>A0A8E1RWY8</accession>
<dbReference type="Pfam" id="PF13088">
    <property type="entry name" value="BNR_2"/>
    <property type="match status" value="1"/>
</dbReference>
<dbReference type="AlphaFoldDB" id="A0A8E1RWY8"/>
<evidence type="ECO:0000313" key="2">
    <source>
        <dbReference type="EMBL" id="KTS66800.1"/>
    </source>
</evidence>
<dbReference type="Gene3D" id="2.120.10.10">
    <property type="match status" value="1"/>
</dbReference>
<comment type="caution">
    <text evidence="2">The sequence shown here is derived from an EMBL/GenBank/DDBJ whole genome shotgun (WGS) entry which is preliminary data.</text>
</comment>
<proteinExistence type="predicted"/>
<dbReference type="InterPro" id="IPR011040">
    <property type="entry name" value="Sialidase"/>
</dbReference>
<dbReference type="PANTHER" id="PTHR43752">
    <property type="entry name" value="BNR/ASP-BOX REPEAT FAMILY PROTEIN"/>
    <property type="match status" value="1"/>
</dbReference>
<dbReference type="SUPFAM" id="SSF50939">
    <property type="entry name" value="Sialidases"/>
    <property type="match status" value="1"/>
</dbReference>
<dbReference type="EMBL" id="LDSE01000030">
    <property type="protein sequence ID" value="KTS66800.1"/>
    <property type="molecule type" value="Genomic_DNA"/>
</dbReference>
<sequence>MTDSTITVERNGKLHPHAQDAQQLTAMLPSVCPQNHAANLLPLPNGDLLCVWFGGTQEGIADISVWCSRLAQGSAQWSDPQQLSDDPARSEQNPVLFLDPDNVLWLLWTAQKSGNQDTAIVRYRQSHDLGHSWSAIDTLLDQPGTFIRQPLVVLPNGNWLLPVFYCRTQPGVKWVGNDDISAVKISSDKGQSWRDVAVPDSLGCVHMNITLLQDGSLLALYRSRWADYIYQSCSDDGGESWSTPQATDLPNNNSSIQVTTLHNGHLALVFNAMSARDASERRLSLYDEIEDEDDAAVAVAAQPVVQGARTAFWGAPRAPMTLAISADGGVSWPWQRNLDEGDGYCMTNNSQQKLNREFSYPSIKQSADGALHIAYTYFRQAIKYVRVEENWVRDKA</sequence>
<feature type="domain" description="Sialidase" evidence="1">
    <location>
        <begin position="46"/>
        <end position="373"/>
    </location>
</feature>
<dbReference type="RefSeq" id="WP_058774907.1">
    <property type="nucleotide sequence ID" value="NZ_LDSD01000023.1"/>
</dbReference>
<evidence type="ECO:0000313" key="3">
    <source>
        <dbReference type="Proteomes" id="UP000071979"/>
    </source>
</evidence>
<gene>
    <name evidence="2" type="ORF">SA3R_17220</name>
</gene>
<keyword evidence="2" id="KW-0378">Hydrolase</keyword>
<dbReference type="CDD" id="cd15482">
    <property type="entry name" value="Sialidase_non-viral"/>
    <property type="match status" value="1"/>
</dbReference>
<name>A0A8E1RWY8_9GAMM</name>